<gene>
    <name evidence="1" type="ORF">GHYDROH2_18310</name>
</gene>
<organism evidence="1 2">
    <name type="scientific">Geobacter hydrogenophilus</name>
    <dbReference type="NCBI Taxonomy" id="40983"/>
    <lineage>
        <taxon>Bacteria</taxon>
        <taxon>Pseudomonadati</taxon>
        <taxon>Thermodesulfobacteriota</taxon>
        <taxon>Desulfuromonadia</taxon>
        <taxon>Geobacterales</taxon>
        <taxon>Geobacteraceae</taxon>
        <taxon>Geobacter</taxon>
    </lineage>
</organism>
<keyword evidence="2" id="KW-1185">Reference proteome</keyword>
<comment type="caution">
    <text evidence="1">The sequence shown here is derived from an EMBL/GenBank/DDBJ whole genome shotgun (WGS) entry which is preliminary data.</text>
</comment>
<dbReference type="AlphaFoldDB" id="A0A9W6G042"/>
<dbReference type="RefSeq" id="WP_246551832.1">
    <property type="nucleotide sequence ID" value="NZ_BSDS01000001.1"/>
</dbReference>
<dbReference type="InterPro" id="IPR016039">
    <property type="entry name" value="Thiolase-like"/>
</dbReference>
<dbReference type="Gene3D" id="3.40.47.10">
    <property type="match status" value="1"/>
</dbReference>
<reference evidence="1" key="1">
    <citation type="submission" date="2022-12" db="EMBL/GenBank/DDBJ databases">
        <title>Reference genome sequencing for broad-spectrum identification of bacterial and archaeal isolates by mass spectrometry.</title>
        <authorList>
            <person name="Sekiguchi Y."/>
            <person name="Tourlousse D.M."/>
        </authorList>
    </citation>
    <scope>NUCLEOTIDE SEQUENCE</scope>
    <source>
        <strain evidence="1">H2</strain>
    </source>
</reference>
<dbReference type="SUPFAM" id="SSF53901">
    <property type="entry name" value="Thiolase-like"/>
    <property type="match status" value="2"/>
</dbReference>
<dbReference type="Proteomes" id="UP001144352">
    <property type="component" value="Unassembled WGS sequence"/>
</dbReference>
<proteinExistence type="predicted"/>
<dbReference type="GO" id="GO:0016746">
    <property type="term" value="F:acyltransferase activity"/>
    <property type="evidence" value="ECO:0007669"/>
    <property type="project" value="InterPro"/>
</dbReference>
<accession>A0A9W6G042</accession>
<evidence type="ECO:0000313" key="2">
    <source>
        <dbReference type="Proteomes" id="UP001144352"/>
    </source>
</evidence>
<protein>
    <submittedName>
        <fullName evidence="1">3-oxoacyl-ACP synthase</fullName>
    </submittedName>
</protein>
<evidence type="ECO:0000313" key="1">
    <source>
        <dbReference type="EMBL" id="GLI38330.1"/>
    </source>
</evidence>
<dbReference type="EMBL" id="BSDS01000001">
    <property type="protein sequence ID" value="GLI38330.1"/>
    <property type="molecule type" value="Genomic_DNA"/>
</dbReference>
<sequence length="400" mass="43472">MLNLFSRRPAQPSQPPQQQQVERIAITGMGLLCPVGGTAWGAALAMRKKISSFMEHETVLVADDRYGTVLRGATISRVPDEVIPRDLCGSDRAVALLSPAIRQCIVGFSSQLLKRAVWLLDDFSEPAAQDFRARLRGALPDLPIPEAVGDDLTAPAYPRCAFFERIIQAAERLRQGKEQLAIVGCADSHVTAPSLEELLYAGRLKDAANPEGILVGEAAGAILLETETHARQRNATILATIGSWGRGTEPNPWTGTKPSIARGITDAFLEAFESLDDKGESIGTVIADLNGERARALEWGLVEGRVFPPSERERALKHPADTLGDCGGAMGAAMMVDALAGFMLHHNAPRRVALSTSDEAGERRVIFLERGDRVERRPFMNGLRKELNMEKQPALPEEDT</sequence>
<name>A0A9W6G042_9BACT</name>